<dbReference type="GO" id="GO:1990904">
    <property type="term" value="C:ribonucleoprotein complex"/>
    <property type="evidence" value="ECO:0007669"/>
    <property type="project" value="InterPro"/>
</dbReference>
<dbReference type="Gene3D" id="3.30.1330.30">
    <property type="match status" value="1"/>
</dbReference>
<feature type="compositionally biased region" description="Acidic residues" evidence="2">
    <location>
        <begin position="72"/>
        <end position="81"/>
    </location>
</feature>
<feature type="compositionally biased region" description="Low complexity" evidence="2">
    <location>
        <begin position="59"/>
        <end position="71"/>
    </location>
</feature>
<name>A0A4P7ND07_PYROR</name>
<evidence type="ECO:0000259" key="3">
    <source>
        <dbReference type="Pfam" id="PF01248"/>
    </source>
</evidence>
<protein>
    <recommendedName>
        <fullName evidence="3">Ribosomal protein eL8/eL30/eS12/Gadd45 domain-containing protein</fullName>
    </recommendedName>
</protein>
<evidence type="ECO:0000256" key="1">
    <source>
        <dbReference type="ARBA" id="ARBA00007337"/>
    </source>
</evidence>
<organism evidence="4 5">
    <name type="scientific">Pyricularia oryzae</name>
    <name type="common">Rice blast fungus</name>
    <name type="synonym">Magnaporthe oryzae</name>
    <dbReference type="NCBI Taxonomy" id="318829"/>
    <lineage>
        <taxon>Eukaryota</taxon>
        <taxon>Fungi</taxon>
        <taxon>Dikarya</taxon>
        <taxon>Ascomycota</taxon>
        <taxon>Pezizomycotina</taxon>
        <taxon>Sordariomycetes</taxon>
        <taxon>Sordariomycetidae</taxon>
        <taxon>Magnaporthales</taxon>
        <taxon>Pyriculariaceae</taxon>
        <taxon>Pyricularia</taxon>
    </lineage>
</organism>
<dbReference type="AlphaFoldDB" id="A0A4P7ND07"/>
<dbReference type="InterPro" id="IPR004038">
    <property type="entry name" value="Ribosomal_eL8/eL30/eS12/Gad45"/>
</dbReference>
<evidence type="ECO:0000256" key="2">
    <source>
        <dbReference type="SAM" id="MobiDB-lite"/>
    </source>
</evidence>
<dbReference type="OMA" id="HGIPYVY"/>
<evidence type="ECO:0000313" key="4">
    <source>
        <dbReference type="EMBL" id="QBZ58710.1"/>
    </source>
</evidence>
<feature type="compositionally biased region" description="Basic and acidic residues" evidence="2">
    <location>
        <begin position="1"/>
        <end position="17"/>
    </location>
</feature>
<feature type="compositionally biased region" description="Basic and acidic residues" evidence="2">
    <location>
        <begin position="42"/>
        <end position="57"/>
    </location>
</feature>
<reference evidence="4 5" key="1">
    <citation type="journal article" date="2019" name="Mol. Biol. Evol.">
        <title>Blast fungal genomes show frequent chromosomal changes, gene gains and losses, and effector gene turnover.</title>
        <authorList>
            <person name="Gomez Luciano L.B."/>
            <person name="Jason Tsai I."/>
            <person name="Chuma I."/>
            <person name="Tosa Y."/>
            <person name="Chen Y.H."/>
            <person name="Li J.Y."/>
            <person name="Li M.Y."/>
            <person name="Jade Lu M.Y."/>
            <person name="Nakayashiki H."/>
            <person name="Li W.H."/>
        </authorList>
    </citation>
    <scope>NUCLEOTIDE SEQUENCE [LARGE SCALE GENOMIC DNA]</scope>
    <source>
        <strain evidence="4">MZ5-1-6</strain>
    </source>
</reference>
<dbReference type="SMR" id="A0A4P7ND07"/>
<accession>A0A4P7ND07</accession>
<dbReference type="Pfam" id="PF01248">
    <property type="entry name" value="Ribosomal_L7Ae"/>
    <property type="match status" value="1"/>
</dbReference>
<dbReference type="GO" id="GO:0042254">
    <property type="term" value="P:ribosome biogenesis"/>
    <property type="evidence" value="ECO:0007669"/>
    <property type="project" value="InterPro"/>
</dbReference>
<dbReference type="InterPro" id="IPR004037">
    <property type="entry name" value="Ribosomal_eL8-like_CS"/>
</dbReference>
<dbReference type="VEuPathDB" id="FungiDB:M_BR32_EuGene_00076981"/>
<comment type="similarity">
    <text evidence="1">Belongs to the eukaryotic ribosomal protein eL8 family.</text>
</comment>
<dbReference type="InterPro" id="IPR029064">
    <property type="entry name" value="Ribosomal_eL30-like_sf"/>
</dbReference>
<dbReference type="PROSITE" id="PS01082">
    <property type="entry name" value="RIBOSOMAL_L7AE"/>
    <property type="match status" value="1"/>
</dbReference>
<dbReference type="EMBL" id="CP034206">
    <property type="protein sequence ID" value="QBZ58710.1"/>
    <property type="molecule type" value="Genomic_DNA"/>
</dbReference>
<dbReference type="Proteomes" id="UP000294847">
    <property type="component" value="Chromosome 3"/>
</dbReference>
<gene>
    <name evidence="4" type="ORF">PoMZ_03668</name>
</gene>
<feature type="domain" description="Ribosomal protein eL8/eL30/eS12/Gadd45" evidence="3">
    <location>
        <begin position="112"/>
        <end position="212"/>
    </location>
</feature>
<evidence type="ECO:0000313" key="5">
    <source>
        <dbReference type="Proteomes" id="UP000294847"/>
    </source>
</evidence>
<dbReference type="SUPFAM" id="SSF55315">
    <property type="entry name" value="L30e-like"/>
    <property type="match status" value="1"/>
</dbReference>
<sequence>MGSDKKKDVAGDEAARLKKEKKEKKRSEKDGVSKSSKKDKKDKKSKERLASAIDEHLQSSSASSAVKAAPVDDAESDEEMDEAKAIVAKGELPKGALVSFALPLADDKIQKKVLKAIKKATKKHALLRGVKEVNKALRKAPTKTATTTEVPGVVIIAGDISPAEVIMHLPVYCEERNVPYLFVSSRAELGAAAKTKRPTSVVMLLAQGRKREADKKKKDVIEEDGEEDDYPKAYKELVSTAQKEFAKQLKGLL</sequence>
<proteinExistence type="inferred from homology"/>
<feature type="region of interest" description="Disordered" evidence="2">
    <location>
        <begin position="1"/>
        <end position="82"/>
    </location>
</feature>